<organism evidence="2 3">
    <name type="scientific">Orbilia oligospora</name>
    <name type="common">Nematode-trapping fungus</name>
    <name type="synonym">Arthrobotrys oligospora</name>
    <dbReference type="NCBI Taxonomy" id="2813651"/>
    <lineage>
        <taxon>Eukaryota</taxon>
        <taxon>Fungi</taxon>
        <taxon>Dikarya</taxon>
        <taxon>Ascomycota</taxon>
        <taxon>Pezizomycotina</taxon>
        <taxon>Orbiliomycetes</taxon>
        <taxon>Orbiliales</taxon>
        <taxon>Orbiliaceae</taxon>
        <taxon>Orbilia</taxon>
    </lineage>
</organism>
<reference evidence="2 3" key="1">
    <citation type="submission" date="2019-03" db="EMBL/GenBank/DDBJ databases">
        <title>Nematode-trapping fungi genome.</title>
        <authorList>
            <person name="Vidal-Diez De Ulzurrun G."/>
        </authorList>
    </citation>
    <scope>NUCLEOTIDE SEQUENCE [LARGE SCALE GENOMIC DNA]</scope>
    <source>
        <strain evidence="2 3">TWF154</strain>
    </source>
</reference>
<accession>A0A7C8U2E5</accession>
<comment type="caution">
    <text evidence="2">The sequence shown here is derived from an EMBL/GenBank/DDBJ whole genome shotgun (WGS) entry which is preliminary data.</text>
</comment>
<name>A0A7C8U2E5_ORBOL</name>
<dbReference type="EMBL" id="SOZJ01000005">
    <property type="protein sequence ID" value="TGJ67091.1"/>
    <property type="molecule type" value="Genomic_DNA"/>
</dbReference>
<feature type="region of interest" description="Disordered" evidence="1">
    <location>
        <begin position="82"/>
        <end position="102"/>
    </location>
</feature>
<evidence type="ECO:0000313" key="2">
    <source>
        <dbReference type="EMBL" id="TGJ67091.1"/>
    </source>
</evidence>
<dbReference type="Proteomes" id="UP000297595">
    <property type="component" value="Unassembled WGS sequence"/>
</dbReference>
<dbReference type="AlphaFoldDB" id="A0A7C8U2E5"/>
<evidence type="ECO:0000256" key="1">
    <source>
        <dbReference type="SAM" id="MobiDB-lite"/>
    </source>
</evidence>
<feature type="compositionally biased region" description="Basic residues" evidence="1">
    <location>
        <begin position="86"/>
        <end position="102"/>
    </location>
</feature>
<gene>
    <name evidence="2" type="ORF">EYR41_008670</name>
</gene>
<evidence type="ECO:0000313" key="3">
    <source>
        <dbReference type="Proteomes" id="UP000297595"/>
    </source>
</evidence>
<proteinExistence type="predicted"/>
<protein>
    <submittedName>
        <fullName evidence="2">Uncharacterized protein</fullName>
    </submittedName>
</protein>
<sequence>MLALWGQFLPCCNCCNVKSSLEAKRDQRNGRAKRLFHLLVGSRWLIHLFLSKKDIRFRNSTSYAFIHTHTYLLTYIHNNQGNERERKKKKKKKKGVVKKKII</sequence>